<evidence type="ECO:0000256" key="2">
    <source>
        <dbReference type="SAM" id="MobiDB-lite"/>
    </source>
</evidence>
<evidence type="ECO:0000313" key="3">
    <source>
        <dbReference type="EMBL" id="JAN27432.1"/>
    </source>
</evidence>
<feature type="coiled-coil region" evidence="1">
    <location>
        <begin position="407"/>
        <end position="586"/>
    </location>
</feature>
<organism evidence="3">
    <name type="scientific">Daphnia magna</name>
    <dbReference type="NCBI Taxonomy" id="35525"/>
    <lineage>
        <taxon>Eukaryota</taxon>
        <taxon>Metazoa</taxon>
        <taxon>Ecdysozoa</taxon>
        <taxon>Arthropoda</taxon>
        <taxon>Crustacea</taxon>
        <taxon>Branchiopoda</taxon>
        <taxon>Diplostraca</taxon>
        <taxon>Cladocera</taxon>
        <taxon>Anomopoda</taxon>
        <taxon>Daphniidae</taxon>
        <taxon>Daphnia</taxon>
    </lineage>
</organism>
<reference evidence="3" key="1">
    <citation type="submission" date="2015-10" db="EMBL/GenBank/DDBJ databases">
        <title>EvidentialGene: Evidence-directed Construction of Complete mRNA Transcriptomes without Genomes.</title>
        <authorList>
            <person name="Gilbert D.G."/>
        </authorList>
    </citation>
    <scope>NUCLEOTIDE SEQUENCE</scope>
</reference>
<evidence type="ECO:0000256" key="1">
    <source>
        <dbReference type="SAM" id="Coils"/>
    </source>
</evidence>
<dbReference type="InterPro" id="IPR048945">
    <property type="entry name" value="RASSF8/10_RA"/>
</dbReference>
<accession>A0A0P5IYY0</accession>
<proteinExistence type="predicted"/>
<dbReference type="CDD" id="cd16134">
    <property type="entry name" value="RA_RASSF8"/>
    <property type="match status" value="1"/>
</dbReference>
<dbReference type="EMBL" id="GDIQ01067305">
    <property type="protein sequence ID" value="JAN27432.1"/>
    <property type="molecule type" value="Transcribed_RNA"/>
</dbReference>
<dbReference type="Gene3D" id="3.10.20.90">
    <property type="entry name" value="Phosphatidylinositol 3-kinase Catalytic Subunit, Chain A, domain 1"/>
    <property type="match status" value="1"/>
</dbReference>
<feature type="region of interest" description="Disordered" evidence="2">
    <location>
        <begin position="90"/>
        <end position="401"/>
    </location>
</feature>
<feature type="region of interest" description="Disordered" evidence="2">
    <location>
        <begin position="606"/>
        <end position="634"/>
    </location>
</feature>
<dbReference type="SUPFAM" id="SSF54236">
    <property type="entry name" value="Ubiquitin-like"/>
    <property type="match status" value="1"/>
</dbReference>
<feature type="compositionally biased region" description="Polar residues" evidence="2">
    <location>
        <begin position="355"/>
        <end position="365"/>
    </location>
</feature>
<feature type="compositionally biased region" description="Basic and acidic residues" evidence="2">
    <location>
        <begin position="176"/>
        <end position="189"/>
    </location>
</feature>
<sequence length="634" mass="70525">MELKVWVEGIQRVVCGVCDRTTCQDVVYALAHATGKTGRFTLIERWRSNERLLAPHEHPLKVLMKWGEYSSDVHFILQRTALDATANRNAIQQNNKSSTARPTKTSVDPLHGFTPPLSSPPSHVQGAGASTAAPSPSKDLKKSLTFSGGVGGGGSGSPGDRSKLPLNVGVVRGVPKRPDNNGESSDHISHNGHKSAYTSPTPPPSHQVPQTSNYREKNQSPSSNEGQLVYPRYDPPLYGRGRLPAESNGSSADAHYSNPPHQHYYSQQQQQQDSSLQNDSVRFPPPYRNPPPPFAGGTRQPPPPPYREPPRPSPLGGGGRGSSPYRSSPAPPMTPSPGRSTSTPPRPSPVRHEMNVQQSDETVPTSSFDSRDDQSRRSRRNLRLDLSGARTPSPPSDPQQAQLIQRVNRQRGALDEQQEKLIQLEQELLSWEEKLHRQLDEERQQLNRELTQLEDRCRQQENQLSELFNVEADWEQACREGQDLTEELARLKSDVSTLDSQLNECEPTLRLLRADVNEAEEQLVKELESELARVRSDLDSAGQQEHNMNEEEQTIAEELAQSDTNVRSLRSQMDQLTQEIKQANLQSLSIAPADDLKILLEGHNKTGHSRRMLGSPRQLENPVPTNKNPHGVWV</sequence>
<dbReference type="OrthoDB" id="10051571at2759"/>
<dbReference type="InterPro" id="IPR000159">
    <property type="entry name" value="RA_dom"/>
</dbReference>
<dbReference type="InterPro" id="IPR033593">
    <property type="entry name" value="N-RASSF"/>
</dbReference>
<feature type="compositionally biased region" description="Low complexity" evidence="2">
    <location>
        <begin position="126"/>
        <end position="137"/>
    </location>
</feature>
<feature type="compositionally biased region" description="Polar residues" evidence="2">
    <location>
        <begin position="90"/>
        <end position="106"/>
    </location>
</feature>
<dbReference type="SMART" id="SM00314">
    <property type="entry name" value="RA"/>
    <property type="match status" value="1"/>
</dbReference>
<feature type="compositionally biased region" description="Pro residues" evidence="2">
    <location>
        <begin position="283"/>
        <end position="313"/>
    </location>
</feature>
<dbReference type="PANTHER" id="PTHR15286:SF6">
    <property type="entry name" value="GH01133P"/>
    <property type="match status" value="1"/>
</dbReference>
<feature type="compositionally biased region" description="Low complexity" evidence="2">
    <location>
        <begin position="258"/>
        <end position="280"/>
    </location>
</feature>
<dbReference type="PROSITE" id="PS50200">
    <property type="entry name" value="RA"/>
    <property type="match status" value="1"/>
</dbReference>
<protein>
    <submittedName>
        <fullName evidence="3">Ras association domain-containing protein</fullName>
    </submittedName>
</protein>
<dbReference type="Pfam" id="PF21712">
    <property type="entry name" value="RASSF8-10_RA"/>
    <property type="match status" value="1"/>
</dbReference>
<feature type="compositionally biased region" description="Gly residues" evidence="2">
    <location>
        <begin position="148"/>
        <end position="157"/>
    </location>
</feature>
<feature type="compositionally biased region" description="Polar residues" evidence="2">
    <location>
        <begin position="207"/>
        <end position="226"/>
    </location>
</feature>
<dbReference type="GO" id="GO:0007165">
    <property type="term" value="P:signal transduction"/>
    <property type="evidence" value="ECO:0007669"/>
    <property type="project" value="InterPro"/>
</dbReference>
<keyword evidence="1" id="KW-0175">Coiled coil</keyword>
<dbReference type="PANTHER" id="PTHR15286">
    <property type="entry name" value="RAS-ASSOCIATING DOMAIN CONTAINING PROTEIN"/>
    <property type="match status" value="1"/>
</dbReference>
<dbReference type="Gene3D" id="1.10.287.1490">
    <property type="match status" value="1"/>
</dbReference>
<dbReference type="InterPro" id="IPR029071">
    <property type="entry name" value="Ubiquitin-like_domsf"/>
</dbReference>
<dbReference type="AlphaFoldDB" id="A0A0P5IYY0"/>
<dbReference type="InterPro" id="IPR048944">
    <property type="entry name" value="RASSF8_RA"/>
</dbReference>
<name>A0A0P5IYY0_9CRUS</name>